<dbReference type="Proteomes" id="UP000231791">
    <property type="component" value="Chromosome"/>
</dbReference>
<feature type="region of interest" description="Disordered" evidence="1">
    <location>
        <begin position="1"/>
        <end position="20"/>
    </location>
</feature>
<dbReference type="EMBL" id="CP024985">
    <property type="protein sequence ID" value="ATZ23663.1"/>
    <property type="molecule type" value="Genomic_DNA"/>
</dbReference>
<organism evidence="4 5">
    <name type="scientific">Streptomyces lavendulae subsp. lavendulae</name>
    <dbReference type="NCBI Taxonomy" id="58340"/>
    <lineage>
        <taxon>Bacteria</taxon>
        <taxon>Bacillati</taxon>
        <taxon>Actinomycetota</taxon>
        <taxon>Actinomycetes</taxon>
        <taxon>Kitasatosporales</taxon>
        <taxon>Streptomycetaceae</taxon>
        <taxon>Streptomyces</taxon>
    </lineage>
</organism>
<sequence>MASDASSARAGRAQPMPHHAHTSGRTQLAAALMIFGGVMALLEGISAASRDPVFVATRHYVFEFSLVGWGWVHIILGALLIFAGVAVLREALWARYFGVTVAGLGAIANFLWLPYYPWWAMVLIAVNLLVVWALLTGIHHEADASRAV</sequence>
<dbReference type="InterPro" id="IPR055568">
    <property type="entry name" value="DUF7144"/>
</dbReference>
<accession>A0A2K8PD47</accession>
<evidence type="ECO:0000313" key="5">
    <source>
        <dbReference type="Proteomes" id="UP000231791"/>
    </source>
</evidence>
<dbReference type="KEGG" id="slx:SLAV_08970"/>
<feature type="transmembrane region" description="Helical" evidence="2">
    <location>
        <begin position="118"/>
        <end position="138"/>
    </location>
</feature>
<feature type="compositionally biased region" description="Low complexity" evidence="1">
    <location>
        <begin position="1"/>
        <end position="13"/>
    </location>
</feature>
<protein>
    <recommendedName>
        <fullName evidence="3">DUF7144 domain-containing protein</fullName>
    </recommendedName>
</protein>
<gene>
    <name evidence="4" type="ORF">SLAV_08970</name>
</gene>
<reference evidence="4 5" key="1">
    <citation type="submission" date="2017-11" db="EMBL/GenBank/DDBJ databases">
        <title>Complete genome sequence of Streptomyces lavendulae subsp. lavendulae CCM 3239 (formerly 'Streptomyces aureofaciens CCM 3239'), the producer of the angucycline-type antibiotic auricin.</title>
        <authorList>
            <person name="Busche T."/>
            <person name="Novakova R."/>
            <person name="Al'Dilaimi A."/>
            <person name="Homerova D."/>
            <person name="Feckova L."/>
            <person name="Rezuchova B."/>
            <person name="Mingyar E."/>
            <person name="Csolleiova D."/>
            <person name="Bekeova C."/>
            <person name="Winkler A."/>
            <person name="Sevcikova B."/>
            <person name="Kalinowski J."/>
            <person name="Kormanec J."/>
            <person name="Ruckert C."/>
        </authorList>
    </citation>
    <scope>NUCLEOTIDE SEQUENCE [LARGE SCALE GENOMIC DNA]</scope>
    <source>
        <strain evidence="4 5">CCM 3239</strain>
    </source>
</reference>
<keyword evidence="2" id="KW-0812">Transmembrane</keyword>
<feature type="transmembrane region" description="Helical" evidence="2">
    <location>
        <begin position="93"/>
        <end position="112"/>
    </location>
</feature>
<evidence type="ECO:0000256" key="2">
    <source>
        <dbReference type="SAM" id="Phobius"/>
    </source>
</evidence>
<feature type="transmembrane region" description="Helical" evidence="2">
    <location>
        <begin position="28"/>
        <end position="48"/>
    </location>
</feature>
<feature type="transmembrane region" description="Helical" evidence="2">
    <location>
        <begin position="68"/>
        <end position="88"/>
    </location>
</feature>
<keyword evidence="5" id="KW-1185">Reference proteome</keyword>
<dbReference type="OrthoDB" id="4482242at2"/>
<feature type="domain" description="DUF7144" evidence="3">
    <location>
        <begin position="27"/>
        <end position="136"/>
    </location>
</feature>
<dbReference type="AlphaFoldDB" id="A0A2K8PD47"/>
<evidence type="ECO:0000313" key="4">
    <source>
        <dbReference type="EMBL" id="ATZ23663.1"/>
    </source>
</evidence>
<evidence type="ECO:0000259" key="3">
    <source>
        <dbReference type="Pfam" id="PF23636"/>
    </source>
</evidence>
<evidence type="ECO:0000256" key="1">
    <source>
        <dbReference type="SAM" id="MobiDB-lite"/>
    </source>
</evidence>
<keyword evidence="2" id="KW-1133">Transmembrane helix</keyword>
<name>A0A2K8PD47_STRLA</name>
<proteinExistence type="predicted"/>
<dbReference type="Pfam" id="PF23636">
    <property type="entry name" value="DUF7144"/>
    <property type="match status" value="1"/>
</dbReference>
<keyword evidence="2" id="KW-0472">Membrane</keyword>